<gene>
    <name evidence="2" type="ORF">VIS_S3CFB50020</name>
</gene>
<dbReference type="AlphaFoldDB" id="H6RG31"/>
<dbReference type="Pfam" id="PF07642">
    <property type="entry name" value="BBP2"/>
    <property type="match status" value="1"/>
</dbReference>
<dbReference type="InterPro" id="IPR011486">
    <property type="entry name" value="BBP2"/>
</dbReference>
<evidence type="ECO:0008006" key="3">
    <source>
        <dbReference type="Google" id="ProtNLM"/>
    </source>
</evidence>
<dbReference type="SUPFAM" id="SSF56935">
    <property type="entry name" value="Porins"/>
    <property type="match status" value="1"/>
</dbReference>
<evidence type="ECO:0000313" key="2">
    <source>
        <dbReference type="EMBL" id="CCF99992.1"/>
    </source>
</evidence>
<protein>
    <recommendedName>
        <fullName evidence="3">Porin</fullName>
    </recommendedName>
</protein>
<dbReference type="EMBL" id="FO117595">
    <property type="protein sequence ID" value="CCF99992.1"/>
    <property type="molecule type" value="Genomic_DNA"/>
</dbReference>
<evidence type="ECO:0000256" key="1">
    <source>
        <dbReference type="SAM" id="SignalP"/>
    </source>
</evidence>
<organism evidence="2">
    <name type="scientific">uncultured Flavobacteriia bacterium</name>
    <dbReference type="NCBI Taxonomy" id="212695"/>
    <lineage>
        <taxon>Bacteria</taxon>
        <taxon>Pseudomonadati</taxon>
        <taxon>Bacteroidota</taxon>
        <taxon>Flavobacteriia</taxon>
        <taxon>environmental samples</taxon>
    </lineage>
</organism>
<keyword evidence="1" id="KW-0732">Signal</keyword>
<reference evidence="2" key="1">
    <citation type="journal article" date="2012" name="Environ. Microbiol.">
        <title>Genomic content of uncultured Bacteroidetes from contrasting oceanic provinces in the North Atlantic Ocean.</title>
        <authorList>
            <person name="Gomez-Pereira P.R."/>
            <person name="Schuler M."/>
            <person name="Fuchs B.M."/>
            <person name="Bennke C."/>
            <person name="Teeling H."/>
            <person name="Waldmann J."/>
            <person name="Richter M."/>
            <person name="Barbe V."/>
            <person name="Bataille E."/>
            <person name="Glockner F.O."/>
            <person name="Amann R."/>
        </authorList>
    </citation>
    <scope>NUCLEOTIDE SEQUENCE</scope>
</reference>
<proteinExistence type="predicted"/>
<reference evidence="2" key="2">
    <citation type="submission" date="2012-02" db="EMBL/GenBank/DDBJ databases">
        <authorList>
            <person name="Genoscope - CEA"/>
        </authorList>
    </citation>
    <scope>NUCLEOTIDE SEQUENCE</scope>
</reference>
<sequence>MKKYTISFLTITLTVLMVATLGTQSAVAQEDPTFSVSGTVDAYFRSSEFAPGTSFANLNGFALGMANIVLSYEGEKSGFVADLVYGPRGADAVFGSTGSSSIVNQLYVYYNVSDSFTLTMGNFNTFLGYEVISPAANFNYSTSYMFSYGPFSHTGIKADISLSDDVSLMLGVLNTTDETEYQPADDDYMFGAQLGLYGQYINLLTGQGATQIDFTGGLDLSDSFFLGVNATSYEDDAKEFSGVALYPQYTFSDSFALGARYETFTENGALGAFGDGDNTSFTLTGSFTSGNMMLKPEFRIDSASDKFYTDSDGPTDSLAAFTVAAIYSF</sequence>
<accession>H6RG31</accession>
<feature type="signal peptide" evidence="1">
    <location>
        <begin position="1"/>
        <end position="28"/>
    </location>
</feature>
<name>H6RG31_9BACT</name>
<feature type="chain" id="PRO_5003606781" description="Porin" evidence="1">
    <location>
        <begin position="29"/>
        <end position="329"/>
    </location>
</feature>